<evidence type="ECO:0000256" key="2">
    <source>
        <dbReference type="SAM" id="MobiDB-lite"/>
    </source>
</evidence>
<sequence>MLGIVSGMDCKSSEEISILSRESIINEYQHLCNRYNELKSSDQSHLQEIHQLRRELQTALSGQNHLTSELEIINLEHSKEIEELQRKQREEVSECKERSLKFKSELELVENERESLQSLIEELKKGQIAEKEVTINAAVDNINSVYKDKFAQLEAEYDSLAEACELLKDELTDVSKMNLQHELKIADLEDRLLCAETNLESKRAELEEKNEMYEVAQEQATQLSAELNALRTHSDTANARGNSLFAEVDDQRQKMKALLVAQKAKFIEMKNELEQSQREMRKLKRENAAMYKEMEVCSHTFLNAEHHHTEKLNERIAELMQQNDAITKKLTTTQDCLNNSIKKDSKWLDPIVALCEKESNELRDQLYRCSLEKVSIAGTLRQCEEESSRWRFEALKSRCVIASREALLEENRIPFGAIHDIEKRVRGINNENVSPNIVCRPSMMGFKRRSITHAVSPKVVPVAHNVCNEAVPLVDASVSHPAGQQDIKEPNSNCGVTIKTEPETPPPVPKDFVEALKVETEKKPIDFSGVTFRKKMNSSNASFNNNSLRSSGILKPAVTSNISNDKKVKFDNESTVMNKSVEKPLSEKNIGKPASEKNEEKVVNAPKTAVKKRIFIPSKKPAKPITSKDLA</sequence>
<reference evidence="3" key="1">
    <citation type="submission" date="2022-07" db="EMBL/GenBank/DDBJ databases">
        <authorList>
            <person name="Trinca V."/>
            <person name="Uliana J.V.C."/>
            <person name="Torres T.T."/>
            <person name="Ward R.J."/>
            <person name="Monesi N."/>
        </authorList>
    </citation>
    <scope>NUCLEOTIDE SEQUENCE</scope>
    <source>
        <strain evidence="3">HSMRA1968</strain>
        <tissue evidence="3">Whole embryos</tissue>
    </source>
</reference>
<comment type="caution">
    <text evidence="3">The sequence shown here is derived from an EMBL/GenBank/DDBJ whole genome shotgun (WGS) entry which is preliminary data.</text>
</comment>
<keyword evidence="1" id="KW-0175">Coiled coil</keyword>
<gene>
    <name evidence="3" type="primary">spdl1-b</name>
    <name evidence="3" type="ORF">Bhyg_15469</name>
</gene>
<evidence type="ECO:0000313" key="4">
    <source>
        <dbReference type="Proteomes" id="UP001151699"/>
    </source>
</evidence>
<dbReference type="EMBL" id="WJQU01006380">
    <property type="protein sequence ID" value="KAJ6597361.1"/>
    <property type="molecule type" value="Genomic_DNA"/>
</dbReference>
<protein>
    <submittedName>
        <fullName evidence="3">Protein Spindly-B</fullName>
    </submittedName>
</protein>
<accession>A0A9Q0MHJ5</accession>
<evidence type="ECO:0000313" key="3">
    <source>
        <dbReference type="EMBL" id="KAJ6597361.1"/>
    </source>
</evidence>
<feature type="region of interest" description="Disordered" evidence="2">
    <location>
        <begin position="582"/>
        <end position="604"/>
    </location>
</feature>
<dbReference type="OrthoDB" id="2121607at2759"/>
<name>A0A9Q0MHJ5_9DIPT</name>
<evidence type="ECO:0000256" key="1">
    <source>
        <dbReference type="SAM" id="Coils"/>
    </source>
</evidence>
<feature type="coiled-coil region" evidence="1">
    <location>
        <begin position="259"/>
        <end position="329"/>
    </location>
</feature>
<dbReference type="Proteomes" id="UP001151699">
    <property type="component" value="Unassembled WGS sequence"/>
</dbReference>
<feature type="compositionally biased region" description="Basic and acidic residues" evidence="2">
    <location>
        <begin position="582"/>
        <end position="602"/>
    </location>
</feature>
<organism evidence="3 4">
    <name type="scientific">Pseudolycoriella hygida</name>
    <dbReference type="NCBI Taxonomy" id="35572"/>
    <lineage>
        <taxon>Eukaryota</taxon>
        <taxon>Metazoa</taxon>
        <taxon>Ecdysozoa</taxon>
        <taxon>Arthropoda</taxon>
        <taxon>Hexapoda</taxon>
        <taxon>Insecta</taxon>
        <taxon>Pterygota</taxon>
        <taxon>Neoptera</taxon>
        <taxon>Endopterygota</taxon>
        <taxon>Diptera</taxon>
        <taxon>Nematocera</taxon>
        <taxon>Sciaroidea</taxon>
        <taxon>Sciaridae</taxon>
        <taxon>Pseudolycoriella</taxon>
    </lineage>
</organism>
<proteinExistence type="predicted"/>
<feature type="coiled-coil region" evidence="1">
    <location>
        <begin position="67"/>
        <end position="233"/>
    </location>
</feature>
<dbReference type="AlphaFoldDB" id="A0A9Q0MHJ5"/>
<keyword evidence="4" id="KW-1185">Reference proteome</keyword>